<dbReference type="PIRSF" id="PIRSF019663">
    <property type="entry name" value="Legumain"/>
    <property type="match status" value="1"/>
</dbReference>
<dbReference type="AlphaFoldDB" id="A0A553NEY7"/>
<dbReference type="Gene3D" id="1.10.132.130">
    <property type="match status" value="1"/>
</dbReference>
<evidence type="ECO:0000313" key="12">
    <source>
        <dbReference type="Proteomes" id="UP000318571"/>
    </source>
</evidence>
<dbReference type="EC" id="3.4.22.34" evidence="3"/>
<organism evidence="11 12">
    <name type="scientific">Tigriopus californicus</name>
    <name type="common">Marine copepod</name>
    <dbReference type="NCBI Taxonomy" id="6832"/>
    <lineage>
        <taxon>Eukaryota</taxon>
        <taxon>Metazoa</taxon>
        <taxon>Ecdysozoa</taxon>
        <taxon>Arthropoda</taxon>
        <taxon>Crustacea</taxon>
        <taxon>Multicrustacea</taxon>
        <taxon>Hexanauplia</taxon>
        <taxon>Copepoda</taxon>
        <taxon>Harpacticoida</taxon>
        <taxon>Harpacticidae</taxon>
        <taxon>Tigriopus</taxon>
    </lineage>
</organism>
<keyword evidence="5 9" id="KW-0732">Signal</keyword>
<feature type="chain" id="PRO_5022043045" description="legumain" evidence="9">
    <location>
        <begin position="20"/>
        <end position="448"/>
    </location>
</feature>
<evidence type="ECO:0000256" key="2">
    <source>
        <dbReference type="ARBA" id="ARBA00009941"/>
    </source>
</evidence>
<feature type="signal peptide" evidence="9">
    <location>
        <begin position="1"/>
        <end position="19"/>
    </location>
</feature>
<comment type="catalytic activity">
    <reaction evidence="1">
        <text>Hydrolysis of proteins and small molecule substrates at -Asn-|-Xaa- bonds.</text>
        <dbReference type="EC" id="3.4.22.34"/>
    </reaction>
</comment>
<evidence type="ECO:0000256" key="3">
    <source>
        <dbReference type="ARBA" id="ARBA00012628"/>
    </source>
</evidence>
<dbReference type="Gene3D" id="3.40.50.1460">
    <property type="match status" value="1"/>
</dbReference>
<evidence type="ECO:0000256" key="1">
    <source>
        <dbReference type="ARBA" id="ARBA00000810"/>
    </source>
</evidence>
<dbReference type="PANTHER" id="PTHR12000">
    <property type="entry name" value="HEMOGLOBINASE FAMILY MEMBER"/>
    <property type="match status" value="1"/>
</dbReference>
<reference evidence="11 12" key="1">
    <citation type="journal article" date="2018" name="Nat. Ecol. Evol.">
        <title>Genomic signatures of mitonuclear coevolution across populations of Tigriopus californicus.</title>
        <authorList>
            <person name="Barreto F.S."/>
            <person name="Watson E.T."/>
            <person name="Lima T.G."/>
            <person name="Willett C.S."/>
            <person name="Edmands S."/>
            <person name="Li W."/>
            <person name="Burton R.S."/>
        </authorList>
    </citation>
    <scope>NUCLEOTIDE SEQUENCE [LARGE SCALE GENOMIC DNA]</scope>
    <source>
        <strain evidence="11 12">San Diego</strain>
    </source>
</reference>
<evidence type="ECO:0000256" key="6">
    <source>
        <dbReference type="ARBA" id="ARBA00022801"/>
    </source>
</evidence>
<dbReference type="Pfam" id="PF20985">
    <property type="entry name" value="Legum_prodom"/>
    <property type="match status" value="1"/>
</dbReference>
<keyword evidence="4" id="KW-0645">Protease</keyword>
<keyword evidence="12" id="KW-1185">Reference proteome</keyword>
<keyword evidence="6" id="KW-0378">Hydrolase</keyword>
<dbReference type="CDD" id="cd21115">
    <property type="entry name" value="legumain_C"/>
    <property type="match status" value="1"/>
</dbReference>
<dbReference type="GO" id="GO:0051603">
    <property type="term" value="P:proteolysis involved in protein catabolic process"/>
    <property type="evidence" value="ECO:0007669"/>
    <property type="project" value="TreeGrafter"/>
</dbReference>
<dbReference type="STRING" id="6832.A0A553NEY7"/>
<dbReference type="GO" id="GO:0004197">
    <property type="term" value="F:cysteine-type endopeptidase activity"/>
    <property type="evidence" value="ECO:0007669"/>
    <property type="project" value="UniProtKB-EC"/>
</dbReference>
<evidence type="ECO:0000256" key="8">
    <source>
        <dbReference type="PIRSR" id="PIRSR019663-1"/>
    </source>
</evidence>
<dbReference type="InterPro" id="IPR046427">
    <property type="entry name" value="Legumain_prodom_sf"/>
</dbReference>
<dbReference type="GO" id="GO:0005773">
    <property type="term" value="C:vacuole"/>
    <property type="evidence" value="ECO:0007669"/>
    <property type="project" value="GOC"/>
</dbReference>
<dbReference type="OrthoDB" id="9995590at2759"/>
<dbReference type="Proteomes" id="UP000318571">
    <property type="component" value="Chromosome 10"/>
</dbReference>
<proteinExistence type="inferred from homology"/>
<name>A0A553NEY7_TIGCA</name>
<sequence>MAMNSLCLVVLMMISTGLALSVPDLEAVSNEVPDGGKLWAVLVAGSMGYFNYRHQADVCHAYQILSRHGIPDENIVVMMFDDIAYNTMNPTPGKIINRPNGTNVYTGVPRDYTEDDNTPENFLSVLKGEKPTSGSGKVLGSNENDHVFVYFADHGAPGLLGFGNSILKADALIDTLQEMSEKKRYKKLVFYVEACESGSMFQNLLPDSWNIYATTASNATTSSYACYYDTDYQTFLGDVYSVKWLEDTDRENVAKETFEKQFKIVKNQTTTSEVCQFGTLDFVNDHLADFFGNKNTAPDEDAWDGFPDTCGADAVESHMVPMVSLQNRLVEAQGQEEADEIQKEMNELSARWDTIRSTVQTIVNSLVENDDDFHHVWSGTPEISERECYYAAIDTFHEQCYNLGQESFAMRLVFTFANFCEMGYKTQDIVAAIEAECAAPPQPKITLV</sequence>
<comment type="similarity">
    <text evidence="2">Belongs to the peptidase C13 family.</text>
</comment>
<protein>
    <recommendedName>
        <fullName evidence="3">legumain</fullName>
        <ecNumber evidence="3">3.4.22.34</ecNumber>
    </recommendedName>
</protein>
<evidence type="ECO:0000256" key="5">
    <source>
        <dbReference type="ARBA" id="ARBA00022729"/>
    </source>
</evidence>
<evidence type="ECO:0000256" key="4">
    <source>
        <dbReference type="ARBA" id="ARBA00022670"/>
    </source>
</evidence>
<dbReference type="OMA" id="GHFQILV"/>
<dbReference type="PRINTS" id="PR00776">
    <property type="entry name" value="HEMOGLOBNASE"/>
</dbReference>
<dbReference type="FunFam" id="3.40.50.1460:FF:000006">
    <property type="entry name" value="Legumain"/>
    <property type="match status" value="1"/>
</dbReference>
<dbReference type="InterPro" id="IPR001096">
    <property type="entry name" value="Peptidase_C13"/>
</dbReference>
<feature type="active site" description="Nucleophile" evidence="8">
    <location>
        <position position="195"/>
    </location>
</feature>
<evidence type="ECO:0000256" key="7">
    <source>
        <dbReference type="ARBA" id="ARBA00022807"/>
    </source>
</evidence>
<gene>
    <name evidence="11" type="ORF">TCAL_05577</name>
</gene>
<dbReference type="Pfam" id="PF01650">
    <property type="entry name" value="Peptidase_C13"/>
    <property type="match status" value="1"/>
</dbReference>
<keyword evidence="7" id="KW-0788">Thiol protease</keyword>
<dbReference type="GO" id="GO:0006624">
    <property type="term" value="P:vacuolar protein processing"/>
    <property type="evidence" value="ECO:0007669"/>
    <property type="project" value="TreeGrafter"/>
</dbReference>
<dbReference type="InterPro" id="IPR048501">
    <property type="entry name" value="Legum_prodom"/>
</dbReference>
<evidence type="ECO:0000259" key="10">
    <source>
        <dbReference type="Pfam" id="PF20985"/>
    </source>
</evidence>
<dbReference type="EMBL" id="VCGU01000458">
    <property type="protein sequence ID" value="TRY64012.1"/>
    <property type="molecule type" value="Genomic_DNA"/>
</dbReference>
<dbReference type="FunFam" id="1.10.132.130:FF:000001">
    <property type="entry name" value="Vacuolar-processing enzyme beta-isozyme"/>
    <property type="match status" value="1"/>
</dbReference>
<dbReference type="PANTHER" id="PTHR12000:SF42">
    <property type="entry name" value="LEGUMAIN"/>
    <property type="match status" value="1"/>
</dbReference>
<comment type="caution">
    <text evidence="11">The sequence shown here is derived from an EMBL/GenBank/DDBJ whole genome shotgun (WGS) entry which is preliminary data.</text>
</comment>
<feature type="domain" description="Legumain prodomain" evidence="10">
    <location>
        <begin position="343"/>
        <end position="437"/>
    </location>
</feature>
<feature type="active site" evidence="8">
    <location>
        <position position="154"/>
    </location>
</feature>
<accession>A0A553NEY7</accession>
<evidence type="ECO:0000313" key="11">
    <source>
        <dbReference type="EMBL" id="TRY64012.1"/>
    </source>
</evidence>
<evidence type="ECO:0000256" key="9">
    <source>
        <dbReference type="SAM" id="SignalP"/>
    </source>
</evidence>